<feature type="transmembrane region" description="Helical" evidence="5">
    <location>
        <begin position="75"/>
        <end position="99"/>
    </location>
</feature>
<dbReference type="PROSITE" id="PS50089">
    <property type="entry name" value="ZF_RING_2"/>
    <property type="match status" value="1"/>
</dbReference>
<keyword evidence="5" id="KW-0472">Membrane</keyword>
<evidence type="ECO:0000256" key="2">
    <source>
        <dbReference type="ARBA" id="ARBA00022833"/>
    </source>
</evidence>
<dbReference type="InterPro" id="IPR013083">
    <property type="entry name" value="Znf_RING/FYVE/PHD"/>
</dbReference>
<dbReference type="CDD" id="cd16448">
    <property type="entry name" value="RING-H2"/>
    <property type="match status" value="1"/>
</dbReference>
<accession>A0A210QH65</accession>
<dbReference type="SMART" id="SM00184">
    <property type="entry name" value="RING"/>
    <property type="match status" value="1"/>
</dbReference>
<reference evidence="7 8" key="1">
    <citation type="journal article" date="2017" name="Nat. Ecol. Evol.">
        <title>Scallop genome provides insights into evolution of bilaterian karyotype and development.</title>
        <authorList>
            <person name="Wang S."/>
            <person name="Zhang J."/>
            <person name="Jiao W."/>
            <person name="Li J."/>
            <person name="Xun X."/>
            <person name="Sun Y."/>
            <person name="Guo X."/>
            <person name="Huan P."/>
            <person name="Dong B."/>
            <person name="Zhang L."/>
            <person name="Hu X."/>
            <person name="Sun X."/>
            <person name="Wang J."/>
            <person name="Zhao C."/>
            <person name="Wang Y."/>
            <person name="Wang D."/>
            <person name="Huang X."/>
            <person name="Wang R."/>
            <person name="Lv J."/>
            <person name="Li Y."/>
            <person name="Zhang Z."/>
            <person name="Liu B."/>
            <person name="Lu W."/>
            <person name="Hui Y."/>
            <person name="Liang J."/>
            <person name="Zhou Z."/>
            <person name="Hou R."/>
            <person name="Li X."/>
            <person name="Liu Y."/>
            <person name="Li H."/>
            <person name="Ning X."/>
            <person name="Lin Y."/>
            <person name="Zhao L."/>
            <person name="Xing Q."/>
            <person name="Dou J."/>
            <person name="Li Y."/>
            <person name="Mao J."/>
            <person name="Guo H."/>
            <person name="Dou H."/>
            <person name="Li T."/>
            <person name="Mu C."/>
            <person name="Jiang W."/>
            <person name="Fu Q."/>
            <person name="Fu X."/>
            <person name="Miao Y."/>
            <person name="Liu J."/>
            <person name="Yu Q."/>
            <person name="Li R."/>
            <person name="Liao H."/>
            <person name="Li X."/>
            <person name="Kong Y."/>
            <person name="Jiang Z."/>
            <person name="Chourrout D."/>
            <person name="Li R."/>
            <person name="Bao Z."/>
        </authorList>
    </citation>
    <scope>NUCLEOTIDE SEQUENCE [LARGE SCALE GENOMIC DNA]</scope>
    <source>
        <strain evidence="7 8">PY_sf001</strain>
    </source>
</reference>
<keyword evidence="2" id="KW-0862">Zinc</keyword>
<evidence type="ECO:0000313" key="7">
    <source>
        <dbReference type="EMBL" id="OWF48108.1"/>
    </source>
</evidence>
<name>A0A210QH65_MIZYE</name>
<dbReference type="AlphaFoldDB" id="A0A210QH65"/>
<dbReference type="Pfam" id="PF13639">
    <property type="entry name" value="zf-RING_2"/>
    <property type="match status" value="1"/>
</dbReference>
<feature type="domain" description="RING-type" evidence="6">
    <location>
        <begin position="137"/>
        <end position="181"/>
    </location>
</feature>
<proteinExistence type="predicted"/>
<keyword evidence="1 3" id="KW-0479">Metal-binding</keyword>
<evidence type="ECO:0000259" key="6">
    <source>
        <dbReference type="PROSITE" id="PS50089"/>
    </source>
</evidence>
<keyword evidence="1 3" id="KW-0863">Zinc-finger</keyword>
<sequence length="249" mass="27736">MNETRAMLITVFAIAFVTIIPIILLVRVVTFTNAVEEINRLRNENSANGTGTGNTSLAYYDEERSQGAEFSKGDIIFIAVVIGACVVAIIITIVCHLACRRRSNKGNQASLLGICCCYDNNVNSRFKVVSQKMGSDCAICLEEKNMMIKPVVEITCKHTYHQACISKCLEMDKRAKCPQCRRHPGQFSTTERFVAIIQTLLRKRKERTLEATAAKCRSPEEEEKMSPEFTDFPECSGYTPPAIPPEAVV</sequence>
<organism evidence="7 8">
    <name type="scientific">Mizuhopecten yessoensis</name>
    <name type="common">Japanese scallop</name>
    <name type="synonym">Patinopecten yessoensis</name>
    <dbReference type="NCBI Taxonomy" id="6573"/>
    <lineage>
        <taxon>Eukaryota</taxon>
        <taxon>Metazoa</taxon>
        <taxon>Spiralia</taxon>
        <taxon>Lophotrochozoa</taxon>
        <taxon>Mollusca</taxon>
        <taxon>Bivalvia</taxon>
        <taxon>Autobranchia</taxon>
        <taxon>Pteriomorphia</taxon>
        <taxon>Pectinida</taxon>
        <taxon>Pectinoidea</taxon>
        <taxon>Pectinidae</taxon>
        <taxon>Mizuhopecten</taxon>
    </lineage>
</organism>
<gene>
    <name evidence="7" type="ORF">KP79_PYT03801</name>
</gene>
<dbReference type="SUPFAM" id="SSF57850">
    <property type="entry name" value="RING/U-box"/>
    <property type="match status" value="1"/>
</dbReference>
<protein>
    <submittedName>
        <fullName evidence="7">RING-H2 finger protein ATL30</fullName>
    </submittedName>
</protein>
<feature type="transmembrane region" description="Helical" evidence="5">
    <location>
        <begin position="7"/>
        <end position="29"/>
    </location>
</feature>
<comment type="caution">
    <text evidence="7">The sequence shown here is derived from an EMBL/GenBank/DDBJ whole genome shotgun (WGS) entry which is preliminary data.</text>
</comment>
<dbReference type="EMBL" id="NEDP02003722">
    <property type="protein sequence ID" value="OWF48108.1"/>
    <property type="molecule type" value="Genomic_DNA"/>
</dbReference>
<dbReference type="Gene3D" id="3.30.40.10">
    <property type="entry name" value="Zinc/RING finger domain, C3HC4 (zinc finger)"/>
    <property type="match status" value="1"/>
</dbReference>
<dbReference type="InterPro" id="IPR001841">
    <property type="entry name" value="Znf_RING"/>
</dbReference>
<keyword evidence="8" id="KW-1185">Reference proteome</keyword>
<evidence type="ECO:0000256" key="1">
    <source>
        <dbReference type="ARBA" id="ARBA00022771"/>
    </source>
</evidence>
<evidence type="ECO:0000313" key="8">
    <source>
        <dbReference type="Proteomes" id="UP000242188"/>
    </source>
</evidence>
<dbReference type="Proteomes" id="UP000242188">
    <property type="component" value="Unassembled WGS sequence"/>
</dbReference>
<feature type="region of interest" description="Disordered" evidence="4">
    <location>
        <begin position="215"/>
        <end position="249"/>
    </location>
</feature>
<keyword evidence="5" id="KW-0812">Transmembrane</keyword>
<evidence type="ECO:0000256" key="5">
    <source>
        <dbReference type="SAM" id="Phobius"/>
    </source>
</evidence>
<dbReference type="OrthoDB" id="6071090at2759"/>
<keyword evidence="5" id="KW-1133">Transmembrane helix</keyword>
<evidence type="ECO:0000256" key="4">
    <source>
        <dbReference type="SAM" id="MobiDB-lite"/>
    </source>
</evidence>
<evidence type="ECO:0000256" key="3">
    <source>
        <dbReference type="PROSITE-ProRule" id="PRU00175"/>
    </source>
</evidence>
<dbReference type="GO" id="GO:0008270">
    <property type="term" value="F:zinc ion binding"/>
    <property type="evidence" value="ECO:0007669"/>
    <property type="project" value="UniProtKB-KW"/>
</dbReference>